<feature type="region of interest" description="Disordered" evidence="1">
    <location>
        <begin position="168"/>
        <end position="348"/>
    </location>
</feature>
<sequence length="388" mass="42622">MDSSSRHQPQDHSRKRSRSPREHDNKSRDVKRHRSRSPHRHTHHSHHHSHSHSHHHDTDPPAAKPPHLPFRAPHLHKHDLLPYTPLLASYLDIQKSISIADLSEDEVKGRWKSFLGKWNRGELAEGWYDPEMRGRVEGRYVAPAPPPPKVLGKVSGVEAGAGAGVEAGADAGTAKKGQARQDLSDEDDDEDDDDDSYGPSLPSLPSTTTPAQPHPNRPPAGPAPPGVQDLQLRREAAAETHQAHLAAHRQTRKADRDLAKARLEELVPRADAGSHERRMEKRDESRAAHNAFRDAKESGGGGGGDGGDGGDGGGGGEGGGDLMGDEEGAGSHKAEVAKLERKKGERELRKEDVLRARAAEREERVAEVRRKEERTMEMLRGIARERFG</sequence>
<feature type="compositionally biased region" description="Basic and acidic residues" evidence="1">
    <location>
        <begin position="252"/>
        <end position="297"/>
    </location>
</feature>
<accession>A0AAN6QVC0</accession>
<evidence type="ECO:0000313" key="3">
    <source>
        <dbReference type="EMBL" id="KAK0993547.1"/>
    </source>
</evidence>
<evidence type="ECO:0000256" key="1">
    <source>
        <dbReference type="SAM" id="MobiDB-lite"/>
    </source>
</evidence>
<feature type="region of interest" description="Disordered" evidence="1">
    <location>
        <begin position="1"/>
        <end position="73"/>
    </location>
</feature>
<dbReference type="InterPro" id="IPR044688">
    <property type="entry name" value="SCI-1-like"/>
</dbReference>
<feature type="compositionally biased region" description="Acidic residues" evidence="1">
    <location>
        <begin position="184"/>
        <end position="196"/>
    </location>
</feature>
<comment type="caution">
    <text evidence="3">The sequence shown here is derived from an EMBL/GenBank/DDBJ whole genome shotgun (WGS) entry which is preliminary data.</text>
</comment>
<dbReference type="PANTHER" id="PTHR34117:SF1">
    <property type="entry name" value="STYLE CELL-CYCLE INHIBITOR 1"/>
    <property type="match status" value="1"/>
</dbReference>
<feature type="compositionally biased region" description="Basic and acidic residues" evidence="1">
    <location>
        <begin position="1"/>
        <end position="12"/>
    </location>
</feature>
<name>A0AAN6QVC0_9PEZI</name>
<proteinExistence type="predicted"/>
<dbReference type="AlphaFoldDB" id="A0AAN6QVC0"/>
<feature type="compositionally biased region" description="Basic residues" evidence="1">
    <location>
        <begin position="29"/>
        <end position="55"/>
    </location>
</feature>
<keyword evidence="4" id="KW-1185">Reference proteome</keyword>
<evidence type="ECO:0000313" key="4">
    <source>
        <dbReference type="Proteomes" id="UP001175353"/>
    </source>
</evidence>
<dbReference type="EMBL" id="JAUJLE010000059">
    <property type="protein sequence ID" value="KAK0993547.1"/>
    <property type="molecule type" value="Genomic_DNA"/>
</dbReference>
<feature type="compositionally biased region" description="Basic and acidic residues" evidence="1">
    <location>
        <begin position="329"/>
        <end position="348"/>
    </location>
</feature>
<reference evidence="3" key="2">
    <citation type="submission" date="2023-06" db="EMBL/GenBank/DDBJ databases">
        <title>Black Yeasts Isolated from many extreme environments.</title>
        <authorList>
            <person name="Coleine C."/>
            <person name="Stajich J.E."/>
            <person name="Selbmann L."/>
        </authorList>
    </citation>
    <scope>NUCLEOTIDE SEQUENCE</scope>
    <source>
        <strain evidence="3">CCFEE 5200</strain>
    </source>
</reference>
<dbReference type="PANTHER" id="PTHR34117">
    <property type="entry name" value="STYLE CELL-CYCLE INHIBITOR 1"/>
    <property type="match status" value="1"/>
</dbReference>
<feature type="compositionally biased region" description="Basic and acidic residues" evidence="1">
    <location>
        <begin position="19"/>
        <end position="28"/>
    </location>
</feature>
<protein>
    <submittedName>
        <fullName evidence="3">Uncharacterized protein</fullName>
    </submittedName>
</protein>
<feature type="compositionally biased region" description="Pro residues" evidence="1">
    <location>
        <begin position="212"/>
        <end position="225"/>
    </location>
</feature>
<feature type="compositionally biased region" description="Low complexity" evidence="1">
    <location>
        <begin position="199"/>
        <end position="211"/>
    </location>
</feature>
<evidence type="ECO:0000313" key="2">
    <source>
        <dbReference type="EMBL" id="KAK0306547.1"/>
    </source>
</evidence>
<dbReference type="Proteomes" id="UP001168146">
    <property type="component" value="Unassembled WGS sequence"/>
</dbReference>
<feature type="compositionally biased region" description="Gly residues" evidence="1">
    <location>
        <begin position="298"/>
        <end position="322"/>
    </location>
</feature>
<organism evidence="3 4">
    <name type="scientific">Friedmanniomyces endolithicus</name>
    <dbReference type="NCBI Taxonomy" id="329885"/>
    <lineage>
        <taxon>Eukaryota</taxon>
        <taxon>Fungi</taxon>
        <taxon>Dikarya</taxon>
        <taxon>Ascomycota</taxon>
        <taxon>Pezizomycotina</taxon>
        <taxon>Dothideomycetes</taxon>
        <taxon>Dothideomycetidae</taxon>
        <taxon>Mycosphaerellales</taxon>
        <taxon>Teratosphaeriaceae</taxon>
        <taxon>Friedmanniomyces</taxon>
    </lineage>
</organism>
<feature type="compositionally biased region" description="Basic and acidic residues" evidence="1">
    <location>
        <begin position="231"/>
        <end position="242"/>
    </location>
</feature>
<dbReference type="EMBL" id="JASUXU010000103">
    <property type="protein sequence ID" value="KAK0306547.1"/>
    <property type="molecule type" value="Genomic_DNA"/>
</dbReference>
<gene>
    <name evidence="2" type="ORF">LTR82_016384</name>
    <name evidence="3" type="ORF">LTR91_007901</name>
</gene>
<dbReference type="Proteomes" id="UP001175353">
    <property type="component" value="Unassembled WGS sequence"/>
</dbReference>
<reference evidence="2" key="1">
    <citation type="submission" date="2021-12" db="EMBL/GenBank/DDBJ databases">
        <title>Black yeast isolated from Biological Soil Crust.</title>
        <authorList>
            <person name="Kurbessoian T."/>
        </authorList>
    </citation>
    <scope>NUCLEOTIDE SEQUENCE</scope>
    <source>
        <strain evidence="2">CCFEE 5208</strain>
    </source>
</reference>